<evidence type="ECO:0000256" key="11">
    <source>
        <dbReference type="ARBA" id="ARBA00022829"/>
    </source>
</evidence>
<keyword evidence="17" id="KW-0137">Centromere</keyword>
<dbReference type="SMART" id="SM00238">
    <property type="entry name" value="BIR"/>
    <property type="match status" value="1"/>
</dbReference>
<evidence type="ECO:0000256" key="12">
    <source>
        <dbReference type="ARBA" id="ARBA00022833"/>
    </source>
</evidence>
<evidence type="ECO:0000313" key="18">
    <source>
        <dbReference type="EMBL" id="KAG9340263.1"/>
    </source>
</evidence>
<dbReference type="PANTHER" id="PTHR46771:SF2">
    <property type="entry name" value="BACULOVIRAL IAP REPEAT-CONTAINING PROTEIN 5.1"/>
    <property type="match status" value="1"/>
</dbReference>
<dbReference type="AlphaFoldDB" id="A0A8T2NHZ9"/>
<evidence type="ECO:0000256" key="6">
    <source>
        <dbReference type="ARBA" id="ARBA00022490"/>
    </source>
</evidence>
<keyword evidence="7" id="KW-0597">Phosphoprotein</keyword>
<evidence type="ECO:0000313" key="19">
    <source>
        <dbReference type="Proteomes" id="UP000824540"/>
    </source>
</evidence>
<accession>A0A8T2NHZ9</accession>
<evidence type="ECO:0000256" key="9">
    <source>
        <dbReference type="ARBA" id="ARBA00022723"/>
    </source>
</evidence>
<keyword evidence="12" id="KW-0862">Zinc</keyword>
<dbReference type="GO" id="GO:0000775">
    <property type="term" value="C:chromosome, centromeric region"/>
    <property type="evidence" value="ECO:0007669"/>
    <property type="project" value="UniProtKB-SubCell"/>
</dbReference>
<evidence type="ECO:0000256" key="14">
    <source>
        <dbReference type="ARBA" id="ARBA00023212"/>
    </source>
</evidence>
<keyword evidence="8" id="KW-0132">Cell division</keyword>
<name>A0A8T2NHZ9_9TELE</name>
<evidence type="ECO:0000256" key="5">
    <source>
        <dbReference type="ARBA" id="ARBA00022454"/>
    </source>
</evidence>
<keyword evidence="11" id="KW-0159">Chromosome partition</keyword>
<keyword evidence="5" id="KW-0158">Chromosome</keyword>
<dbReference type="CDD" id="cd00022">
    <property type="entry name" value="BIR"/>
    <property type="match status" value="1"/>
</dbReference>
<protein>
    <submittedName>
        <fullName evidence="18">Uncharacterized protein</fullName>
    </submittedName>
</protein>
<dbReference type="InterPro" id="IPR001370">
    <property type="entry name" value="BIR_rpt"/>
</dbReference>
<evidence type="ECO:0000256" key="10">
    <source>
        <dbReference type="ARBA" id="ARBA00022776"/>
    </source>
</evidence>
<evidence type="ECO:0000256" key="4">
    <source>
        <dbReference type="ARBA" id="ARBA00006672"/>
    </source>
</evidence>
<keyword evidence="9" id="KW-0479">Metal-binding</keyword>
<evidence type="ECO:0000256" key="13">
    <source>
        <dbReference type="ARBA" id="ARBA00022843"/>
    </source>
</evidence>
<dbReference type="Proteomes" id="UP000824540">
    <property type="component" value="Unassembled WGS sequence"/>
</dbReference>
<dbReference type="GO" id="GO:0046872">
    <property type="term" value="F:metal ion binding"/>
    <property type="evidence" value="ECO:0007669"/>
    <property type="project" value="UniProtKB-KW"/>
</dbReference>
<dbReference type="GO" id="GO:0005634">
    <property type="term" value="C:nucleus"/>
    <property type="evidence" value="ECO:0007669"/>
    <property type="project" value="UniProtKB-SubCell"/>
</dbReference>
<dbReference type="PROSITE" id="PS50143">
    <property type="entry name" value="BIR_REPEAT_2"/>
    <property type="match status" value="1"/>
</dbReference>
<keyword evidence="13" id="KW-0832">Ubl conjugation</keyword>
<keyword evidence="10" id="KW-0498">Mitosis</keyword>
<dbReference type="PANTHER" id="PTHR46771">
    <property type="entry name" value="DETERIN"/>
    <property type="match status" value="1"/>
</dbReference>
<reference evidence="18" key="1">
    <citation type="thesis" date="2021" institute="BYU ScholarsArchive" country="Provo, UT, USA">
        <title>Applications of and Algorithms for Genome Assembly and Genomic Analyses with an Emphasis on Marine Teleosts.</title>
        <authorList>
            <person name="Pickett B.D."/>
        </authorList>
    </citation>
    <scope>NUCLEOTIDE SEQUENCE</scope>
    <source>
        <strain evidence="18">HI-2016</strain>
    </source>
</reference>
<keyword evidence="15" id="KW-0539">Nucleus</keyword>
<evidence type="ECO:0000256" key="15">
    <source>
        <dbReference type="ARBA" id="ARBA00023242"/>
    </source>
</evidence>
<comment type="caution">
    <text evidence="18">The sequence shown here is derived from an EMBL/GenBank/DDBJ whole genome shotgun (WGS) entry which is preliminary data.</text>
</comment>
<dbReference type="GO" id="GO:0005819">
    <property type="term" value="C:spindle"/>
    <property type="evidence" value="ECO:0007669"/>
    <property type="project" value="UniProtKB-SubCell"/>
</dbReference>
<evidence type="ECO:0000256" key="17">
    <source>
        <dbReference type="ARBA" id="ARBA00023328"/>
    </source>
</evidence>
<evidence type="ECO:0000256" key="2">
    <source>
        <dbReference type="ARBA" id="ARBA00004186"/>
    </source>
</evidence>
<dbReference type="GO" id="GO:0051301">
    <property type="term" value="P:cell division"/>
    <property type="evidence" value="ECO:0007669"/>
    <property type="project" value="UniProtKB-KW"/>
</dbReference>
<dbReference type="OrthoDB" id="2196114at2759"/>
<keyword evidence="16" id="KW-0131">Cell cycle</keyword>
<dbReference type="GO" id="GO:0007059">
    <property type="term" value="P:chromosome segregation"/>
    <property type="evidence" value="ECO:0007669"/>
    <property type="project" value="UniProtKB-KW"/>
</dbReference>
<keyword evidence="6" id="KW-0963">Cytoplasm</keyword>
<sequence>MSEKDGLKSHMSRLHDYTKMYSYENRLQTFTDWPFLEDCKCTPEQVNGLLPHVDDLMAKAGFIHCPSENEPDVACCFFCLKELEGWEPSDNPWSEHIKRSPNCGFLVLKKDLGELTVKEYHKLEQERLCICIRKAGVQIMADFRDEVDRTRKNLQTLFSSGEPGQLANAKKN</sequence>
<gene>
    <name evidence="18" type="ORF">JZ751_021706</name>
</gene>
<comment type="subcellular location">
    <subcellularLocation>
        <location evidence="3">Chromosome</location>
        <location evidence="3">Centromere</location>
    </subcellularLocation>
    <subcellularLocation>
        <location evidence="2">Cytoplasm</location>
        <location evidence="2">Cytoskeleton</location>
        <location evidence="2">Spindle</location>
    </subcellularLocation>
    <subcellularLocation>
        <location evidence="1">Nucleus</location>
    </subcellularLocation>
</comment>
<evidence type="ECO:0000256" key="16">
    <source>
        <dbReference type="ARBA" id="ARBA00023306"/>
    </source>
</evidence>
<dbReference type="SUPFAM" id="SSF57924">
    <property type="entry name" value="Inhibitor of apoptosis (IAP) repeat"/>
    <property type="match status" value="1"/>
</dbReference>
<dbReference type="Gene3D" id="1.10.1170.10">
    <property type="entry name" value="Inhibitor Of Apoptosis Protein (2mihbC-IAP-1), Chain A"/>
    <property type="match status" value="1"/>
</dbReference>
<evidence type="ECO:0000256" key="3">
    <source>
        <dbReference type="ARBA" id="ARBA00004584"/>
    </source>
</evidence>
<evidence type="ECO:0000256" key="1">
    <source>
        <dbReference type="ARBA" id="ARBA00004123"/>
    </source>
</evidence>
<keyword evidence="19" id="KW-1185">Reference proteome</keyword>
<evidence type="ECO:0000256" key="8">
    <source>
        <dbReference type="ARBA" id="ARBA00022618"/>
    </source>
</evidence>
<keyword evidence="14" id="KW-0206">Cytoskeleton</keyword>
<dbReference type="InterPro" id="IPR051190">
    <property type="entry name" value="Baculoviral_IAP"/>
</dbReference>
<organism evidence="18 19">
    <name type="scientific">Albula glossodonta</name>
    <name type="common">roundjaw bonefish</name>
    <dbReference type="NCBI Taxonomy" id="121402"/>
    <lineage>
        <taxon>Eukaryota</taxon>
        <taxon>Metazoa</taxon>
        <taxon>Chordata</taxon>
        <taxon>Craniata</taxon>
        <taxon>Vertebrata</taxon>
        <taxon>Euteleostomi</taxon>
        <taxon>Actinopterygii</taxon>
        <taxon>Neopterygii</taxon>
        <taxon>Teleostei</taxon>
        <taxon>Albuliformes</taxon>
        <taxon>Albulidae</taxon>
        <taxon>Albula</taxon>
    </lineage>
</organism>
<dbReference type="FunFam" id="1.10.1170.10:FF:000009">
    <property type="entry name" value="Baculoviral IAP repeat-containing protein 5"/>
    <property type="match status" value="1"/>
</dbReference>
<comment type="similarity">
    <text evidence="4">Belongs to the IAP family.</text>
</comment>
<dbReference type="Pfam" id="PF00653">
    <property type="entry name" value="BIR"/>
    <property type="match status" value="1"/>
</dbReference>
<proteinExistence type="inferred from homology"/>
<evidence type="ECO:0000256" key="7">
    <source>
        <dbReference type="ARBA" id="ARBA00022553"/>
    </source>
</evidence>
<dbReference type="EMBL" id="JAFBMS010000044">
    <property type="protein sequence ID" value="KAG9340263.1"/>
    <property type="molecule type" value="Genomic_DNA"/>
</dbReference>